<gene>
    <name evidence="2" type="ORF">GPECTOR_90g540</name>
</gene>
<reference evidence="3" key="1">
    <citation type="journal article" date="2016" name="Nat. Commun.">
        <title>The Gonium pectorale genome demonstrates co-option of cell cycle regulation during the evolution of multicellularity.</title>
        <authorList>
            <person name="Hanschen E.R."/>
            <person name="Marriage T.N."/>
            <person name="Ferris P.J."/>
            <person name="Hamaji T."/>
            <person name="Toyoda A."/>
            <person name="Fujiyama A."/>
            <person name="Neme R."/>
            <person name="Noguchi H."/>
            <person name="Minakuchi Y."/>
            <person name="Suzuki M."/>
            <person name="Kawai-Toyooka H."/>
            <person name="Smith D.R."/>
            <person name="Sparks H."/>
            <person name="Anderson J."/>
            <person name="Bakaric R."/>
            <person name="Luria V."/>
            <person name="Karger A."/>
            <person name="Kirschner M.W."/>
            <person name="Durand P.M."/>
            <person name="Michod R.E."/>
            <person name="Nozaki H."/>
            <person name="Olson B.J."/>
        </authorList>
    </citation>
    <scope>NUCLEOTIDE SEQUENCE [LARGE SCALE GENOMIC DNA]</scope>
    <source>
        <strain evidence="3">NIES-2863</strain>
    </source>
</reference>
<evidence type="ECO:0000313" key="3">
    <source>
        <dbReference type="Proteomes" id="UP000075714"/>
    </source>
</evidence>
<sequence>MGSLRSYEEVCNLSTSDEEDGSSSDVEIIGAEDFRRAVHGHEVAAAHEDVGGANPDEEVLVTGMVGMVTNRDFPHERVHCSENPFSHVKGAANAKHCSKVRSGCA</sequence>
<feature type="region of interest" description="Disordered" evidence="1">
    <location>
        <begin position="1"/>
        <end position="24"/>
    </location>
</feature>
<name>A0A150G0N5_GONPE</name>
<evidence type="ECO:0000313" key="2">
    <source>
        <dbReference type="EMBL" id="KXZ43453.1"/>
    </source>
</evidence>
<dbReference type="EMBL" id="LSYV01000091">
    <property type="protein sequence ID" value="KXZ43453.1"/>
    <property type="molecule type" value="Genomic_DNA"/>
</dbReference>
<organism evidence="2 3">
    <name type="scientific">Gonium pectorale</name>
    <name type="common">Green alga</name>
    <dbReference type="NCBI Taxonomy" id="33097"/>
    <lineage>
        <taxon>Eukaryota</taxon>
        <taxon>Viridiplantae</taxon>
        <taxon>Chlorophyta</taxon>
        <taxon>core chlorophytes</taxon>
        <taxon>Chlorophyceae</taxon>
        <taxon>CS clade</taxon>
        <taxon>Chlamydomonadales</taxon>
        <taxon>Volvocaceae</taxon>
        <taxon>Gonium</taxon>
    </lineage>
</organism>
<dbReference type="Proteomes" id="UP000075714">
    <property type="component" value="Unassembled WGS sequence"/>
</dbReference>
<accession>A0A150G0N5</accession>
<comment type="caution">
    <text evidence="2">The sequence shown here is derived from an EMBL/GenBank/DDBJ whole genome shotgun (WGS) entry which is preliminary data.</text>
</comment>
<proteinExistence type="predicted"/>
<protein>
    <submittedName>
        <fullName evidence="2">Uncharacterized protein</fullName>
    </submittedName>
</protein>
<dbReference type="AlphaFoldDB" id="A0A150G0N5"/>
<keyword evidence="3" id="KW-1185">Reference proteome</keyword>
<evidence type="ECO:0000256" key="1">
    <source>
        <dbReference type="SAM" id="MobiDB-lite"/>
    </source>
</evidence>